<dbReference type="EMBL" id="JAKUVJ010000009">
    <property type="protein sequence ID" value="MCY7035294.1"/>
    <property type="molecule type" value="Genomic_DNA"/>
</dbReference>
<organism evidence="1 2">
    <name type="scientific">Streptococcus sanguinis</name>
    <dbReference type="NCBI Taxonomy" id="1305"/>
    <lineage>
        <taxon>Bacteria</taxon>
        <taxon>Bacillati</taxon>
        <taxon>Bacillota</taxon>
        <taxon>Bacilli</taxon>
        <taxon>Lactobacillales</taxon>
        <taxon>Streptococcaceae</taxon>
        <taxon>Streptococcus</taxon>
    </lineage>
</organism>
<dbReference type="AlphaFoldDB" id="A0ABD4VKL1"/>
<dbReference type="RefSeq" id="WP_268686211.1">
    <property type="nucleotide sequence ID" value="NZ_JAKUVJ010000009.1"/>
</dbReference>
<accession>A0ABD4VKL1</accession>
<sequence length="64" mass="7766">MFSFFTRIKQNQQDIKQSKKEMKLRHKEFSNKIHRDIQAGEEGLALKSEIFNQRYGHLFNPRNK</sequence>
<proteinExistence type="predicted"/>
<name>A0ABD4VKL1_STRSA</name>
<evidence type="ECO:0000313" key="1">
    <source>
        <dbReference type="EMBL" id="MCY7035294.1"/>
    </source>
</evidence>
<comment type="caution">
    <text evidence="1">The sequence shown here is derived from an EMBL/GenBank/DDBJ whole genome shotgun (WGS) entry which is preliminary data.</text>
</comment>
<protein>
    <recommendedName>
        <fullName evidence="3">Lacal_2735 family protein</fullName>
    </recommendedName>
</protein>
<dbReference type="Proteomes" id="UP001208557">
    <property type="component" value="Unassembled WGS sequence"/>
</dbReference>
<gene>
    <name evidence="1" type="ORF">MK406_09450</name>
</gene>
<evidence type="ECO:0008006" key="3">
    <source>
        <dbReference type="Google" id="ProtNLM"/>
    </source>
</evidence>
<evidence type="ECO:0000313" key="2">
    <source>
        <dbReference type="Proteomes" id="UP001208557"/>
    </source>
</evidence>
<reference evidence="1 2" key="1">
    <citation type="journal article" date="2022" name="Med Res Arch">
        <title>Genomic identification of streptococcal strains and relation to clinical characteristics. A substudy to The Partial Oral Treatment of Endocarditis (POET) Trial.</title>
        <authorList>
            <person name="Christensen J."/>
            <person name="Jensen C."/>
            <person name="Dargis R."/>
            <person name="Nielsen X."/>
            <person name="Pries- Heje M."/>
            <person name="Wiingaard C."/>
            <person name="Ihlemann N."/>
            <person name="Gill S."/>
            <person name="Bruun N."/>
            <person name="Elming H."/>
            <person name="Povlsen J."/>
            <person name="Madsen T."/>
            <person name="Jensen K."/>
            <person name="Fuursted K."/>
            <person name="Ostergaard L."/>
            <person name="Christiansen U."/>
            <person name="Rosenvinge F."/>
            <person name="Helweg-Larsen J."/>
            <person name="Fosbol E."/>
            <person name="Kober L."/>
            <person name="Torp-Pedersen C."/>
            <person name="Tonder N."/>
            <person name="Moser C."/>
            <person name="Iversen K."/>
            <person name="Bundgaard H."/>
        </authorList>
    </citation>
    <scope>NUCLEOTIDE SEQUENCE [LARGE SCALE GENOMIC DNA]</scope>
    <source>
        <strain evidence="1 2">A12055600</strain>
    </source>
</reference>